<dbReference type="CDD" id="cd13127">
    <property type="entry name" value="MATE_tuaB_like"/>
    <property type="match status" value="1"/>
</dbReference>
<dbReference type="OrthoDB" id="9770347at2"/>
<organism evidence="8 9">
    <name type="scientific">Pseudoroseicyclus aestuarii</name>
    <dbReference type="NCBI Taxonomy" id="1795041"/>
    <lineage>
        <taxon>Bacteria</taxon>
        <taxon>Pseudomonadati</taxon>
        <taxon>Pseudomonadota</taxon>
        <taxon>Alphaproteobacteria</taxon>
        <taxon>Rhodobacterales</taxon>
        <taxon>Paracoccaceae</taxon>
        <taxon>Pseudoroseicyclus</taxon>
    </lineage>
</organism>
<evidence type="ECO:0000256" key="3">
    <source>
        <dbReference type="ARBA" id="ARBA00022475"/>
    </source>
</evidence>
<feature type="transmembrane region" description="Helical" evidence="7">
    <location>
        <begin position="437"/>
        <end position="457"/>
    </location>
</feature>
<feature type="transmembrane region" description="Helical" evidence="7">
    <location>
        <begin position="136"/>
        <end position="152"/>
    </location>
</feature>
<evidence type="ECO:0000256" key="5">
    <source>
        <dbReference type="ARBA" id="ARBA00022989"/>
    </source>
</evidence>
<comment type="subcellular location">
    <subcellularLocation>
        <location evidence="1">Cell membrane</location>
        <topology evidence="1">Multi-pass membrane protein</topology>
    </subcellularLocation>
</comment>
<evidence type="ECO:0000313" key="9">
    <source>
        <dbReference type="Proteomes" id="UP000248311"/>
    </source>
</evidence>
<comment type="similarity">
    <text evidence="2">Belongs to the polysaccharide synthase family.</text>
</comment>
<dbReference type="InterPro" id="IPR050833">
    <property type="entry name" value="Poly_Biosynth_Transport"/>
</dbReference>
<keyword evidence="9" id="KW-1185">Reference proteome</keyword>
<feature type="transmembrane region" description="Helical" evidence="7">
    <location>
        <begin position="269"/>
        <end position="296"/>
    </location>
</feature>
<accession>A0A318SN47</accession>
<sequence>MMSDPPARTDRAARNLRALDTSHLEGGLGGRTARGGIIGIIAKLAVTFIQITQAGIMARLLAPEDFGLIAMAAVVTGFVNIFTELGLTTATVQRKTIDQNLVSALFFINLGLGVVIMLVAWAAAPAAAWFYGDPRVLGIVLALSATIPLVALSAQHKALLDRRMRFRASRGNLVAGQAASLVVAVGLGLSTDIGYWALVAGLWAQYMTITVLAWIMTDWRPSRVTDWGGARAAVGFGANLTLFTFANWFNRNLDNALIGWRWGPGELGFYTRAYQLLMLPISLVSGPITIAVIPALSRLQDQPERWRARLLEAMSAVFFISYGLVTVMVATSDALIMLVYGPDWAKSAQIFFILLFAMYGATVANPTGWIYITRGQTRRMAQWGFIRLPISLVAFLIGLPYGAIGVATGFAVASLVSVLPCLLYATKGSPVSTRSILHIAAGPALVSLVAAMIARALGDPTSASNEIEALWRIVLGGGLSILLYGLGCVLILLVDSRQREFHQRSIGFIKTRLQRLQKR</sequence>
<keyword evidence="6 7" id="KW-0472">Membrane</keyword>
<evidence type="ECO:0000256" key="2">
    <source>
        <dbReference type="ARBA" id="ARBA00007430"/>
    </source>
</evidence>
<feature type="transmembrane region" description="Helical" evidence="7">
    <location>
        <begin position="316"/>
        <end position="338"/>
    </location>
</feature>
<feature type="transmembrane region" description="Helical" evidence="7">
    <location>
        <begin position="68"/>
        <end position="92"/>
    </location>
</feature>
<dbReference type="Proteomes" id="UP000248311">
    <property type="component" value="Unassembled WGS sequence"/>
</dbReference>
<name>A0A318SN47_9RHOB</name>
<feature type="transmembrane region" description="Helical" evidence="7">
    <location>
        <begin position="195"/>
        <end position="216"/>
    </location>
</feature>
<feature type="transmembrane region" description="Helical" evidence="7">
    <location>
        <begin position="40"/>
        <end position="62"/>
    </location>
</feature>
<dbReference type="Pfam" id="PF13440">
    <property type="entry name" value="Polysacc_synt_3"/>
    <property type="match status" value="1"/>
</dbReference>
<keyword evidence="3" id="KW-1003">Cell membrane</keyword>
<dbReference type="AlphaFoldDB" id="A0A318SN47"/>
<gene>
    <name evidence="8" type="ORF">DFP88_10573</name>
</gene>
<evidence type="ECO:0000256" key="4">
    <source>
        <dbReference type="ARBA" id="ARBA00022692"/>
    </source>
</evidence>
<evidence type="ECO:0000256" key="6">
    <source>
        <dbReference type="ARBA" id="ARBA00023136"/>
    </source>
</evidence>
<proteinExistence type="inferred from homology"/>
<dbReference type="PANTHER" id="PTHR30250:SF10">
    <property type="entry name" value="LIPOPOLYSACCHARIDE BIOSYNTHESIS PROTEIN WZXC"/>
    <property type="match status" value="1"/>
</dbReference>
<protein>
    <submittedName>
        <fullName evidence="8">PST family polysaccharide transporter</fullName>
    </submittedName>
</protein>
<dbReference type="GO" id="GO:0005886">
    <property type="term" value="C:plasma membrane"/>
    <property type="evidence" value="ECO:0007669"/>
    <property type="project" value="UniProtKB-SubCell"/>
</dbReference>
<keyword evidence="5 7" id="KW-1133">Transmembrane helix</keyword>
<feature type="transmembrane region" description="Helical" evidence="7">
    <location>
        <begin position="104"/>
        <end position="124"/>
    </location>
</feature>
<feature type="transmembrane region" description="Helical" evidence="7">
    <location>
        <begin position="407"/>
        <end position="425"/>
    </location>
</feature>
<evidence type="ECO:0000256" key="1">
    <source>
        <dbReference type="ARBA" id="ARBA00004651"/>
    </source>
</evidence>
<evidence type="ECO:0000256" key="7">
    <source>
        <dbReference type="SAM" id="Phobius"/>
    </source>
</evidence>
<comment type="caution">
    <text evidence="8">The sequence shown here is derived from an EMBL/GenBank/DDBJ whole genome shotgun (WGS) entry which is preliminary data.</text>
</comment>
<feature type="transmembrane region" description="Helical" evidence="7">
    <location>
        <begin position="228"/>
        <end position="249"/>
    </location>
</feature>
<feature type="transmembrane region" description="Helical" evidence="7">
    <location>
        <begin position="384"/>
        <end position="401"/>
    </location>
</feature>
<feature type="transmembrane region" description="Helical" evidence="7">
    <location>
        <begin position="469"/>
        <end position="494"/>
    </location>
</feature>
<keyword evidence="4 7" id="KW-0812">Transmembrane</keyword>
<dbReference type="EMBL" id="QJTE01000005">
    <property type="protein sequence ID" value="PYE82233.1"/>
    <property type="molecule type" value="Genomic_DNA"/>
</dbReference>
<dbReference type="RefSeq" id="WP_110815327.1">
    <property type="nucleotide sequence ID" value="NZ_QJTE01000005.1"/>
</dbReference>
<reference evidence="8 9" key="1">
    <citation type="submission" date="2018-06" db="EMBL/GenBank/DDBJ databases">
        <title>Genomic Encyclopedia of Type Strains, Phase III (KMG-III): the genomes of soil and plant-associated and newly described type strains.</title>
        <authorList>
            <person name="Whitman W."/>
        </authorList>
    </citation>
    <scope>NUCLEOTIDE SEQUENCE [LARGE SCALE GENOMIC DNA]</scope>
    <source>
        <strain evidence="8 9">CECT 9025</strain>
    </source>
</reference>
<dbReference type="PANTHER" id="PTHR30250">
    <property type="entry name" value="PST FAMILY PREDICTED COLANIC ACID TRANSPORTER"/>
    <property type="match status" value="1"/>
</dbReference>
<feature type="transmembrane region" description="Helical" evidence="7">
    <location>
        <begin position="350"/>
        <end position="372"/>
    </location>
</feature>
<feature type="transmembrane region" description="Helical" evidence="7">
    <location>
        <begin position="173"/>
        <end position="189"/>
    </location>
</feature>
<evidence type="ECO:0000313" key="8">
    <source>
        <dbReference type="EMBL" id="PYE82233.1"/>
    </source>
</evidence>